<dbReference type="GO" id="GO:0005829">
    <property type="term" value="C:cytosol"/>
    <property type="evidence" value="ECO:0007669"/>
    <property type="project" value="TreeGrafter"/>
</dbReference>
<comment type="caution">
    <text evidence="11">The sequence shown here is derived from an EMBL/GenBank/DDBJ whole genome shotgun (WGS) entry which is preliminary data.</text>
</comment>
<evidence type="ECO:0000256" key="3">
    <source>
        <dbReference type="ARBA" id="ARBA00022806"/>
    </source>
</evidence>
<comment type="catalytic activity">
    <reaction evidence="8">
        <text>ATP + H2O = ADP + phosphate + H(+)</text>
        <dbReference type="Rhea" id="RHEA:13065"/>
        <dbReference type="ChEBI" id="CHEBI:15377"/>
        <dbReference type="ChEBI" id="CHEBI:15378"/>
        <dbReference type="ChEBI" id="CHEBI:30616"/>
        <dbReference type="ChEBI" id="CHEBI:43474"/>
        <dbReference type="ChEBI" id="CHEBI:456216"/>
        <dbReference type="EC" id="5.6.2.4"/>
    </reaction>
</comment>
<dbReference type="Gene3D" id="3.40.50.300">
    <property type="entry name" value="P-loop containing nucleotide triphosphate hydrolases"/>
    <property type="match status" value="2"/>
</dbReference>
<evidence type="ECO:0000256" key="2">
    <source>
        <dbReference type="ARBA" id="ARBA00022801"/>
    </source>
</evidence>
<evidence type="ECO:0000256" key="6">
    <source>
        <dbReference type="ARBA" id="ARBA00034617"/>
    </source>
</evidence>
<accession>A0A2W5N913</accession>
<dbReference type="PANTHER" id="PTHR11070">
    <property type="entry name" value="UVRD / RECB / PCRA DNA HELICASE FAMILY MEMBER"/>
    <property type="match status" value="1"/>
</dbReference>
<evidence type="ECO:0000256" key="4">
    <source>
        <dbReference type="ARBA" id="ARBA00022840"/>
    </source>
</evidence>
<proteinExistence type="predicted"/>
<dbReference type="GO" id="GO:0003677">
    <property type="term" value="F:DNA binding"/>
    <property type="evidence" value="ECO:0007669"/>
    <property type="project" value="InterPro"/>
</dbReference>
<keyword evidence="2 9" id="KW-0378">Hydrolase</keyword>
<name>A0A2W5N913_RHOSU</name>
<dbReference type="Pfam" id="PF00580">
    <property type="entry name" value="UvrD-helicase"/>
    <property type="match status" value="1"/>
</dbReference>
<dbReference type="InterPro" id="IPR027417">
    <property type="entry name" value="P-loop_NTPase"/>
</dbReference>
<organism evidence="11 12">
    <name type="scientific">Rhodovulum sulfidophilum</name>
    <name type="common">Rhodobacter sulfidophilus</name>
    <dbReference type="NCBI Taxonomy" id="35806"/>
    <lineage>
        <taxon>Bacteria</taxon>
        <taxon>Pseudomonadati</taxon>
        <taxon>Pseudomonadota</taxon>
        <taxon>Alphaproteobacteria</taxon>
        <taxon>Rhodobacterales</taxon>
        <taxon>Paracoccaceae</taxon>
        <taxon>Rhodovulum</taxon>
    </lineage>
</organism>
<dbReference type="InterPro" id="IPR014017">
    <property type="entry name" value="DNA_helicase_UvrD-like_C"/>
</dbReference>
<dbReference type="Proteomes" id="UP000249185">
    <property type="component" value="Unassembled WGS sequence"/>
</dbReference>
<keyword evidence="1 9" id="KW-0547">Nucleotide-binding</keyword>
<sequence length="513" mass="54820">MNIPVDIGSTKRAYTAEQDAVISRAAGLREGAHLRVRAGAGTGKTTTLLGVAQARGSDRGLYLAFNAEIAREAREKFGQTNCHAATFHSLALRAAAREMSGNAASRYQVKTDVLGEPSVALVLSSLPRVAGWSTYKLALTLLRTVSVYCASDAPAVTPGHACEAIIAETGDPETLHGEYPRERAARAIARLSKPLSDMAQAFFDHKVAEGHFTHDVYLKLVALRPDLAARAFAAADYLIVDEAQDLNPVQIQLLRSSGKSIVAVGDAAQAIYAWRGAVSALERLPGEESALSNSFRFGANVATLANKVLGESPEGSLGVRVTGVGGAGADSFPGTRYAVLCRTNAAILDEAASLARAGHAYHIDKADQLRAEILSAGAIYHNELHAVSLPEYRVFATWAEVVDEATDNRNLEQIVKIVEDNRAGEALAILDASQPRGVARVALMTGHRSKGLEFPVVKMASDWLSLKDLAERATEARASSPRHLTAITQEYNLLYVAFTRAMERVVGSERLVG</sequence>
<evidence type="ECO:0000259" key="10">
    <source>
        <dbReference type="PROSITE" id="PS51198"/>
    </source>
</evidence>
<dbReference type="GO" id="GO:0005524">
    <property type="term" value="F:ATP binding"/>
    <property type="evidence" value="ECO:0007669"/>
    <property type="project" value="UniProtKB-UniRule"/>
</dbReference>
<dbReference type="Pfam" id="PF13361">
    <property type="entry name" value="UvrD_C"/>
    <property type="match status" value="1"/>
</dbReference>
<dbReference type="SUPFAM" id="SSF52540">
    <property type="entry name" value="P-loop containing nucleoside triphosphate hydrolases"/>
    <property type="match status" value="1"/>
</dbReference>
<dbReference type="GO" id="GO:0043138">
    <property type="term" value="F:3'-5' DNA helicase activity"/>
    <property type="evidence" value="ECO:0007669"/>
    <property type="project" value="UniProtKB-EC"/>
</dbReference>
<dbReference type="GO" id="GO:0000725">
    <property type="term" value="P:recombinational repair"/>
    <property type="evidence" value="ECO:0007669"/>
    <property type="project" value="TreeGrafter"/>
</dbReference>
<gene>
    <name evidence="11" type="ORF">DI556_13265</name>
</gene>
<evidence type="ECO:0000256" key="1">
    <source>
        <dbReference type="ARBA" id="ARBA00022741"/>
    </source>
</evidence>
<reference evidence="11 12" key="1">
    <citation type="submission" date="2017-08" db="EMBL/GenBank/DDBJ databases">
        <title>Infants hospitalized years apart are colonized by the same room-sourced microbial strains.</title>
        <authorList>
            <person name="Brooks B."/>
            <person name="Olm M.R."/>
            <person name="Firek B.A."/>
            <person name="Baker R."/>
            <person name="Thomas B.C."/>
            <person name="Morowitz M.J."/>
            <person name="Banfield J.F."/>
        </authorList>
    </citation>
    <scope>NUCLEOTIDE SEQUENCE [LARGE SCALE GENOMIC DNA]</scope>
    <source>
        <strain evidence="11">S2_005_002_R2_34</strain>
    </source>
</reference>
<evidence type="ECO:0000256" key="8">
    <source>
        <dbReference type="ARBA" id="ARBA00048988"/>
    </source>
</evidence>
<dbReference type="AlphaFoldDB" id="A0A2W5N913"/>
<keyword evidence="3 9" id="KW-0347">Helicase</keyword>
<feature type="binding site" evidence="9">
    <location>
        <begin position="38"/>
        <end position="45"/>
    </location>
    <ligand>
        <name>ATP</name>
        <dbReference type="ChEBI" id="CHEBI:30616"/>
    </ligand>
</feature>
<comment type="catalytic activity">
    <reaction evidence="6">
        <text>Couples ATP hydrolysis with the unwinding of duplex DNA by translocating in the 3'-5' direction.</text>
        <dbReference type="EC" id="5.6.2.4"/>
    </reaction>
</comment>
<feature type="domain" description="UvrD-like helicase ATP-binding" evidence="10">
    <location>
        <begin position="17"/>
        <end position="304"/>
    </location>
</feature>
<dbReference type="EC" id="5.6.2.4" evidence="7"/>
<dbReference type="PROSITE" id="PS51198">
    <property type="entry name" value="UVRD_HELICASE_ATP_BIND"/>
    <property type="match status" value="1"/>
</dbReference>
<keyword evidence="5" id="KW-0413">Isomerase</keyword>
<protein>
    <recommendedName>
        <fullName evidence="7">DNA 3'-5' helicase</fullName>
        <ecNumber evidence="7">5.6.2.4</ecNumber>
    </recommendedName>
</protein>
<evidence type="ECO:0000256" key="5">
    <source>
        <dbReference type="ARBA" id="ARBA00023235"/>
    </source>
</evidence>
<evidence type="ECO:0000256" key="7">
    <source>
        <dbReference type="ARBA" id="ARBA00034808"/>
    </source>
</evidence>
<dbReference type="InterPro" id="IPR000212">
    <property type="entry name" value="DNA_helicase_UvrD/REP"/>
</dbReference>
<dbReference type="PANTHER" id="PTHR11070:SF30">
    <property type="entry name" value="F-BOX DNA HELICASE 1"/>
    <property type="match status" value="1"/>
</dbReference>
<dbReference type="InterPro" id="IPR014016">
    <property type="entry name" value="UvrD-like_ATP-bd"/>
</dbReference>
<keyword evidence="4 9" id="KW-0067">ATP-binding</keyword>
<dbReference type="EMBL" id="QFPW01000010">
    <property type="protein sequence ID" value="PZQ48779.1"/>
    <property type="molecule type" value="Genomic_DNA"/>
</dbReference>
<evidence type="ECO:0000313" key="12">
    <source>
        <dbReference type="Proteomes" id="UP000249185"/>
    </source>
</evidence>
<evidence type="ECO:0000256" key="9">
    <source>
        <dbReference type="PROSITE-ProRule" id="PRU00560"/>
    </source>
</evidence>
<dbReference type="GO" id="GO:0033202">
    <property type="term" value="C:DNA helicase complex"/>
    <property type="evidence" value="ECO:0007669"/>
    <property type="project" value="TreeGrafter"/>
</dbReference>
<evidence type="ECO:0000313" key="11">
    <source>
        <dbReference type="EMBL" id="PZQ48779.1"/>
    </source>
</evidence>
<dbReference type="GO" id="GO:0016887">
    <property type="term" value="F:ATP hydrolysis activity"/>
    <property type="evidence" value="ECO:0007669"/>
    <property type="project" value="RHEA"/>
</dbReference>